<dbReference type="InterPro" id="IPR036779">
    <property type="entry name" value="LysM_dom_sf"/>
</dbReference>
<accession>A0ABT4GZC9</accession>
<keyword evidence="5" id="KW-1185">Reference proteome</keyword>
<dbReference type="CDD" id="cd14667">
    <property type="entry name" value="3D_containing_proteins"/>
    <property type="match status" value="1"/>
</dbReference>
<dbReference type="InterPro" id="IPR010611">
    <property type="entry name" value="3D_dom"/>
</dbReference>
<reference evidence="4 5" key="1">
    <citation type="submission" date="2022-05" db="EMBL/GenBank/DDBJ databases">
        <title>Genome Sequencing of Bee-Associated Microbes.</title>
        <authorList>
            <person name="Dunlap C."/>
        </authorList>
    </citation>
    <scope>NUCLEOTIDE SEQUENCE [LARGE SCALE GENOMIC DNA]</scope>
    <source>
        <strain evidence="4 5">NRRL B-04010</strain>
    </source>
</reference>
<dbReference type="InterPro" id="IPR036908">
    <property type="entry name" value="RlpA-like_sf"/>
</dbReference>
<feature type="signal peptide" evidence="2">
    <location>
        <begin position="1"/>
        <end position="27"/>
    </location>
</feature>
<name>A0ABT4GZC9_PAEAL</name>
<organism evidence="4 5">
    <name type="scientific">Paenibacillus alvei</name>
    <name type="common">Bacillus alvei</name>
    <dbReference type="NCBI Taxonomy" id="44250"/>
    <lineage>
        <taxon>Bacteria</taxon>
        <taxon>Bacillati</taxon>
        <taxon>Bacillota</taxon>
        <taxon>Bacilli</taxon>
        <taxon>Bacillales</taxon>
        <taxon>Paenibacillaceae</taxon>
        <taxon>Paenibacillus</taxon>
    </lineage>
</organism>
<feature type="chain" id="PRO_5045171180" evidence="2">
    <location>
        <begin position="28"/>
        <end position="237"/>
    </location>
</feature>
<dbReference type="CDD" id="cd00118">
    <property type="entry name" value="LysM"/>
    <property type="match status" value="1"/>
</dbReference>
<evidence type="ECO:0000256" key="1">
    <source>
        <dbReference type="ARBA" id="ARBA00022729"/>
    </source>
</evidence>
<dbReference type="SMART" id="SM00257">
    <property type="entry name" value="LysM"/>
    <property type="match status" value="1"/>
</dbReference>
<dbReference type="InterPro" id="IPR051933">
    <property type="entry name" value="Resuscitation_pf_RpfB"/>
</dbReference>
<dbReference type="PROSITE" id="PS51782">
    <property type="entry name" value="LYSM"/>
    <property type="match status" value="1"/>
</dbReference>
<dbReference type="GeneID" id="94490319"/>
<sequence>MRKRITVTITAALLGLASILQILPAQAEPYTVIEGETFYSIAKKYNMSVESVLSANPTINPKNLYGGLSIELPGPVVQKSVLEGMPVGNALGGANNNGQAVKTASASNNEKAVQQAAPKNVVQMSSGRTATYKKTLNMRATAYTAHPSENGKWGAVDALGNALKLGTVAVDPKVIPLGTKLYITGYDFKHLPTGGMVAVATDTGGAIKGKKVDIFVPVSKQTGNTFGVQDVKVYVLK</sequence>
<proteinExistence type="predicted"/>
<comment type="caution">
    <text evidence="4">The sequence shown here is derived from an EMBL/GenBank/DDBJ whole genome shotgun (WGS) entry which is preliminary data.</text>
</comment>
<dbReference type="Gene3D" id="2.40.40.10">
    <property type="entry name" value="RlpA-like domain"/>
    <property type="match status" value="1"/>
</dbReference>
<dbReference type="Pfam" id="PF01476">
    <property type="entry name" value="LysM"/>
    <property type="match status" value="1"/>
</dbReference>
<feature type="domain" description="LysM" evidence="3">
    <location>
        <begin position="28"/>
        <end position="72"/>
    </location>
</feature>
<evidence type="ECO:0000256" key="2">
    <source>
        <dbReference type="SAM" id="SignalP"/>
    </source>
</evidence>
<dbReference type="Pfam" id="PF06725">
    <property type="entry name" value="3D"/>
    <property type="match status" value="1"/>
</dbReference>
<dbReference type="InterPro" id="IPR018392">
    <property type="entry name" value="LysM"/>
</dbReference>
<dbReference type="SUPFAM" id="SSF50685">
    <property type="entry name" value="Barwin-like endoglucanases"/>
    <property type="match status" value="1"/>
</dbReference>
<dbReference type="SUPFAM" id="SSF54106">
    <property type="entry name" value="LysM domain"/>
    <property type="match status" value="1"/>
</dbReference>
<dbReference type="Proteomes" id="UP001527181">
    <property type="component" value="Unassembled WGS sequence"/>
</dbReference>
<keyword evidence="1 2" id="KW-0732">Signal</keyword>
<evidence type="ECO:0000313" key="4">
    <source>
        <dbReference type="EMBL" id="MCY9762029.1"/>
    </source>
</evidence>
<dbReference type="InterPro" id="IPR059180">
    <property type="entry name" value="3D_YorM"/>
</dbReference>
<dbReference type="Gene3D" id="3.10.350.10">
    <property type="entry name" value="LysM domain"/>
    <property type="match status" value="1"/>
</dbReference>
<dbReference type="EMBL" id="JAMDNP010000024">
    <property type="protein sequence ID" value="MCY9762029.1"/>
    <property type="molecule type" value="Genomic_DNA"/>
</dbReference>
<evidence type="ECO:0000259" key="3">
    <source>
        <dbReference type="PROSITE" id="PS51782"/>
    </source>
</evidence>
<dbReference type="PANTHER" id="PTHR39160:SF4">
    <property type="entry name" value="RESUSCITATION-PROMOTING FACTOR RPFB"/>
    <property type="match status" value="1"/>
</dbReference>
<evidence type="ECO:0000313" key="5">
    <source>
        <dbReference type="Proteomes" id="UP001527181"/>
    </source>
</evidence>
<dbReference type="RefSeq" id="WP_005549969.1">
    <property type="nucleotide sequence ID" value="NZ_JAKOBS010000037.1"/>
</dbReference>
<protein>
    <submittedName>
        <fullName evidence="4">3D domain-containing protein</fullName>
    </submittedName>
</protein>
<dbReference type="PANTHER" id="PTHR39160">
    <property type="entry name" value="CELL WALL-BINDING PROTEIN YOCH"/>
    <property type="match status" value="1"/>
</dbReference>
<gene>
    <name evidence="4" type="ORF">M5X12_15765</name>
</gene>